<name>A0A8J3JB51_9ACTN</name>
<proteinExistence type="predicted"/>
<comment type="caution">
    <text evidence="1">The sequence shown here is derived from an EMBL/GenBank/DDBJ whole genome shotgun (WGS) entry which is preliminary data.</text>
</comment>
<evidence type="ECO:0000313" key="2">
    <source>
        <dbReference type="Proteomes" id="UP000601223"/>
    </source>
</evidence>
<keyword evidence="2" id="KW-1185">Reference proteome</keyword>
<evidence type="ECO:0000313" key="1">
    <source>
        <dbReference type="EMBL" id="GIF80991.1"/>
    </source>
</evidence>
<dbReference type="RefSeq" id="WP_203745094.1">
    <property type="nucleotide sequence ID" value="NZ_BONF01000011.1"/>
</dbReference>
<dbReference type="Proteomes" id="UP000601223">
    <property type="component" value="Unassembled WGS sequence"/>
</dbReference>
<dbReference type="EMBL" id="BONF01000011">
    <property type="protein sequence ID" value="GIF80991.1"/>
    <property type="molecule type" value="Genomic_DNA"/>
</dbReference>
<accession>A0A8J3JB51</accession>
<dbReference type="AlphaFoldDB" id="A0A8J3JB51"/>
<sequence length="268" mass="28299">MVRVRSRPLAACGGAALVLVDVEPAAERSITVAADFITVPPGLTADYAAELADDAYVAELTEAAIEGVLDALIKYEYRTGPLKVVLVQHHLHPVDTGYATVRGAAARAVRQAIELLPHRMVAEWVTFTPDGPVVRLTNPVRAQGRYGGRDTQVTIEVAPAPQCTVVMGAGFAASAANRLYPADVLARAEQVALAAAHLAVERHEDRVGPLHLTLLGHRPGDFSADSAGAEYEIALDAGVRMAVEQLEFALSRGAGHEDQSARSSSTQG</sequence>
<organism evidence="1 2">
    <name type="scientific">Catellatospora bangladeshensis</name>
    <dbReference type="NCBI Taxonomy" id="310355"/>
    <lineage>
        <taxon>Bacteria</taxon>
        <taxon>Bacillati</taxon>
        <taxon>Actinomycetota</taxon>
        <taxon>Actinomycetes</taxon>
        <taxon>Micromonosporales</taxon>
        <taxon>Micromonosporaceae</taxon>
        <taxon>Catellatospora</taxon>
    </lineage>
</organism>
<reference evidence="1 2" key="1">
    <citation type="submission" date="2021-01" db="EMBL/GenBank/DDBJ databases">
        <title>Whole genome shotgun sequence of Catellatospora bangladeshensis NBRC 107357.</title>
        <authorList>
            <person name="Komaki H."/>
            <person name="Tamura T."/>
        </authorList>
    </citation>
    <scope>NUCLEOTIDE SEQUENCE [LARGE SCALE GENOMIC DNA]</scope>
    <source>
        <strain evidence="1 2">NBRC 107357</strain>
    </source>
</reference>
<gene>
    <name evidence="1" type="ORF">Cba03nite_23400</name>
</gene>
<protein>
    <submittedName>
        <fullName evidence="1">Uncharacterized protein</fullName>
    </submittedName>
</protein>